<dbReference type="Gene3D" id="6.10.280.200">
    <property type="match status" value="1"/>
</dbReference>
<keyword evidence="9" id="KW-0472">Membrane</keyword>
<comment type="subcellular location">
    <subcellularLocation>
        <location evidence="1">Mitochondrion inner membrane</location>
    </subcellularLocation>
</comment>
<keyword evidence="11" id="KW-1185">Reference proteome</keyword>
<dbReference type="Proteomes" id="UP000494165">
    <property type="component" value="Unassembled WGS sequence"/>
</dbReference>
<evidence type="ECO:0008006" key="12">
    <source>
        <dbReference type="Google" id="ProtNLM"/>
    </source>
</evidence>
<dbReference type="PANTHER" id="PTHR12441:SF10">
    <property type="entry name" value="ATP SYNTHASE-COUPLING FACTOR 6, MITOCHONDRIAL"/>
    <property type="match status" value="1"/>
</dbReference>
<keyword evidence="4" id="KW-0138">CF(0)</keyword>
<evidence type="ECO:0000256" key="7">
    <source>
        <dbReference type="ARBA" id="ARBA00023065"/>
    </source>
</evidence>
<dbReference type="PANTHER" id="PTHR12441">
    <property type="entry name" value="ATP SYNTHASE COUPLING FACTOR 6, MITOCHONDRIAL"/>
    <property type="match status" value="1"/>
</dbReference>
<evidence type="ECO:0000313" key="11">
    <source>
        <dbReference type="Proteomes" id="UP000494165"/>
    </source>
</evidence>
<dbReference type="GO" id="GO:0015078">
    <property type="term" value="F:proton transmembrane transporter activity"/>
    <property type="evidence" value="ECO:0007669"/>
    <property type="project" value="InterPro"/>
</dbReference>
<dbReference type="Pfam" id="PF05511">
    <property type="entry name" value="ATP-synt_F6"/>
    <property type="match status" value="1"/>
</dbReference>
<comment type="similarity">
    <text evidence="2">Belongs to the eukaryotic ATPase subunit F6 family.</text>
</comment>
<accession>A0A8S1CK92</accession>
<proteinExistence type="inferred from homology"/>
<organism evidence="10 11">
    <name type="scientific">Cloeon dipterum</name>
    <dbReference type="NCBI Taxonomy" id="197152"/>
    <lineage>
        <taxon>Eukaryota</taxon>
        <taxon>Metazoa</taxon>
        <taxon>Ecdysozoa</taxon>
        <taxon>Arthropoda</taxon>
        <taxon>Hexapoda</taxon>
        <taxon>Insecta</taxon>
        <taxon>Pterygota</taxon>
        <taxon>Palaeoptera</taxon>
        <taxon>Ephemeroptera</taxon>
        <taxon>Pisciforma</taxon>
        <taxon>Baetidae</taxon>
        <taxon>Cloeon</taxon>
    </lineage>
</organism>
<dbReference type="GO" id="GO:0045259">
    <property type="term" value="C:proton-transporting ATP synthase complex"/>
    <property type="evidence" value="ECO:0007669"/>
    <property type="project" value="UniProtKB-KW"/>
</dbReference>
<name>A0A8S1CK92_9INSE</name>
<evidence type="ECO:0000313" key="10">
    <source>
        <dbReference type="EMBL" id="CAB3369833.1"/>
    </source>
</evidence>
<evidence type="ECO:0000256" key="6">
    <source>
        <dbReference type="ARBA" id="ARBA00022792"/>
    </source>
</evidence>
<keyword evidence="8" id="KW-0496">Mitochondrion</keyword>
<keyword evidence="3" id="KW-0813">Transport</keyword>
<evidence type="ECO:0000256" key="4">
    <source>
        <dbReference type="ARBA" id="ARBA00022547"/>
    </source>
</evidence>
<gene>
    <name evidence="10" type="ORF">CLODIP_2_CD14061</name>
</gene>
<comment type="caution">
    <text evidence="10">The sequence shown here is derived from an EMBL/GenBank/DDBJ whole genome shotgun (WGS) entry which is preliminary data.</text>
</comment>
<keyword evidence="5" id="KW-0375">Hydrogen ion transport</keyword>
<sequence>MLLKNAKIKLIAPLSRKFKNRRGGRGCYYLKFIICRHFCSPSLNFLPKHLVGKDAPLAKAADPVQQLFIDKIRDYAQKSKAANGKLVDASPEIQKELAAELEKAAKQYGGGQGPVLKNPLARYEMLKATL</sequence>
<evidence type="ECO:0000256" key="8">
    <source>
        <dbReference type="ARBA" id="ARBA00023128"/>
    </source>
</evidence>
<keyword evidence="7" id="KW-0406">Ion transport</keyword>
<dbReference type="InterPro" id="IPR008387">
    <property type="entry name" value="ATP_synth_f6_mt"/>
</dbReference>
<evidence type="ECO:0000256" key="5">
    <source>
        <dbReference type="ARBA" id="ARBA00022781"/>
    </source>
</evidence>
<dbReference type="InterPro" id="IPR036204">
    <property type="entry name" value="ATP_synth_f6_sf_mt"/>
</dbReference>
<evidence type="ECO:0000256" key="3">
    <source>
        <dbReference type="ARBA" id="ARBA00022448"/>
    </source>
</evidence>
<evidence type="ECO:0000256" key="9">
    <source>
        <dbReference type="ARBA" id="ARBA00023136"/>
    </source>
</evidence>
<dbReference type="AlphaFoldDB" id="A0A8S1CK92"/>
<dbReference type="SUPFAM" id="SSF111357">
    <property type="entry name" value="Mitochondrial ATP synthase coupling factor 6"/>
    <property type="match status" value="1"/>
</dbReference>
<reference evidence="10 11" key="1">
    <citation type="submission" date="2020-04" db="EMBL/GenBank/DDBJ databases">
        <authorList>
            <person name="Alioto T."/>
            <person name="Alioto T."/>
            <person name="Gomez Garrido J."/>
        </authorList>
    </citation>
    <scope>NUCLEOTIDE SEQUENCE [LARGE SCALE GENOMIC DNA]</scope>
</reference>
<evidence type="ECO:0000256" key="2">
    <source>
        <dbReference type="ARBA" id="ARBA00007346"/>
    </source>
</evidence>
<keyword evidence="6" id="KW-0999">Mitochondrion inner membrane</keyword>
<protein>
    <recommendedName>
        <fullName evidence="12">ATP synthase-coupling factor 6, mitochondrial</fullName>
    </recommendedName>
</protein>
<dbReference type="EMBL" id="CADEPI010000048">
    <property type="protein sequence ID" value="CAB3369833.1"/>
    <property type="molecule type" value="Genomic_DNA"/>
</dbReference>
<dbReference type="OrthoDB" id="8902296at2759"/>
<dbReference type="GO" id="GO:0015986">
    <property type="term" value="P:proton motive force-driven ATP synthesis"/>
    <property type="evidence" value="ECO:0007669"/>
    <property type="project" value="InterPro"/>
</dbReference>
<evidence type="ECO:0000256" key="1">
    <source>
        <dbReference type="ARBA" id="ARBA00004273"/>
    </source>
</evidence>
<dbReference type="GO" id="GO:0005743">
    <property type="term" value="C:mitochondrial inner membrane"/>
    <property type="evidence" value="ECO:0007669"/>
    <property type="project" value="UniProtKB-SubCell"/>
</dbReference>